<dbReference type="EMBL" id="JAUSVF010000007">
    <property type="protein sequence ID" value="MDQ0324080.1"/>
    <property type="molecule type" value="Genomic_DNA"/>
</dbReference>
<dbReference type="Proteomes" id="UP001230207">
    <property type="component" value="Unassembled WGS sequence"/>
</dbReference>
<accession>A0ABU0BZI7</accession>
<keyword evidence="3" id="KW-1185">Reference proteome</keyword>
<proteinExistence type="predicted"/>
<sequence length="71" mass="8064">METIDAELESAFFVYNPERRTITIVLDDSLTVLGPFKNEDEASTAALEFCMGHHGAPHRSLRHKRLRATLH</sequence>
<evidence type="ECO:0000313" key="3">
    <source>
        <dbReference type="Proteomes" id="UP001230207"/>
    </source>
</evidence>
<organism evidence="1 3">
    <name type="scientific">Pararhizobium capsulatum DSM 1112</name>
    <dbReference type="NCBI Taxonomy" id="1121113"/>
    <lineage>
        <taxon>Bacteria</taxon>
        <taxon>Pseudomonadati</taxon>
        <taxon>Pseudomonadota</taxon>
        <taxon>Alphaproteobacteria</taxon>
        <taxon>Hyphomicrobiales</taxon>
        <taxon>Rhizobiaceae</taxon>
        <taxon>Rhizobium/Agrobacterium group</taxon>
        <taxon>Pararhizobium</taxon>
    </lineage>
</organism>
<evidence type="ECO:0008006" key="4">
    <source>
        <dbReference type="Google" id="ProtNLM"/>
    </source>
</evidence>
<name>A0ABU0BZI7_9HYPH</name>
<protein>
    <recommendedName>
        <fullName evidence="4">KTSC domain-containing protein</fullName>
    </recommendedName>
</protein>
<evidence type="ECO:0000313" key="1">
    <source>
        <dbReference type="EMBL" id="MDQ0323669.1"/>
    </source>
</evidence>
<gene>
    <name evidence="1" type="ORF">QO002_005876</name>
    <name evidence="2" type="ORF">QO002_006287</name>
</gene>
<comment type="caution">
    <text evidence="1">The sequence shown here is derived from an EMBL/GenBank/DDBJ whole genome shotgun (WGS) entry which is preliminary data.</text>
</comment>
<evidence type="ECO:0000313" key="2">
    <source>
        <dbReference type="EMBL" id="MDQ0324080.1"/>
    </source>
</evidence>
<reference evidence="1 3" key="1">
    <citation type="submission" date="2023-07" db="EMBL/GenBank/DDBJ databases">
        <title>Genomic Encyclopedia of Type Strains, Phase IV (KMG-IV): sequencing the most valuable type-strain genomes for metagenomic binning, comparative biology and taxonomic classification.</title>
        <authorList>
            <person name="Goeker M."/>
        </authorList>
    </citation>
    <scope>NUCLEOTIDE SEQUENCE [LARGE SCALE GENOMIC DNA]</scope>
    <source>
        <strain evidence="1 3">DSM 1112</strain>
    </source>
</reference>
<dbReference type="EMBL" id="JAUSVF010000004">
    <property type="protein sequence ID" value="MDQ0323669.1"/>
    <property type="molecule type" value="Genomic_DNA"/>
</dbReference>